<dbReference type="InterPro" id="IPR050832">
    <property type="entry name" value="Bact_Acetyltransf"/>
</dbReference>
<dbReference type="EMBL" id="DNAN01000250">
    <property type="protein sequence ID" value="HAW75504.1"/>
    <property type="molecule type" value="Genomic_DNA"/>
</dbReference>
<evidence type="ECO:0000259" key="3">
    <source>
        <dbReference type="PROSITE" id="PS51186"/>
    </source>
</evidence>
<dbReference type="PANTHER" id="PTHR43877">
    <property type="entry name" value="AMINOALKYLPHOSPHONATE N-ACETYLTRANSFERASE-RELATED-RELATED"/>
    <property type="match status" value="1"/>
</dbReference>
<keyword evidence="1 5" id="KW-0808">Transferase</keyword>
<dbReference type="Gene3D" id="3.90.70.10">
    <property type="entry name" value="Cysteine proteinases"/>
    <property type="match status" value="1"/>
</dbReference>
<dbReference type="InterPro" id="IPR000182">
    <property type="entry name" value="GNAT_dom"/>
</dbReference>
<dbReference type="Pfam" id="PF00583">
    <property type="entry name" value="Acetyltransf_1"/>
    <property type="match status" value="1"/>
</dbReference>
<dbReference type="GO" id="GO:0016747">
    <property type="term" value="F:acyltransferase activity, transferring groups other than amino-acyl groups"/>
    <property type="evidence" value="ECO:0007669"/>
    <property type="project" value="InterPro"/>
</dbReference>
<dbReference type="EMBL" id="DONK01000141">
    <property type="protein sequence ID" value="HBU51554.1"/>
    <property type="molecule type" value="Genomic_DNA"/>
</dbReference>
<name>A0A358DZ46_9ALTE</name>
<evidence type="ECO:0000313" key="5">
    <source>
        <dbReference type="EMBL" id="HBU51554.1"/>
    </source>
</evidence>
<dbReference type="Proteomes" id="UP000263517">
    <property type="component" value="Unassembled WGS sequence"/>
</dbReference>
<dbReference type="CDD" id="cd04301">
    <property type="entry name" value="NAT_SF"/>
    <property type="match status" value="1"/>
</dbReference>
<dbReference type="AlphaFoldDB" id="A0A358DZ46"/>
<dbReference type="PROSITE" id="PS51186">
    <property type="entry name" value="GNAT"/>
    <property type="match status" value="1"/>
</dbReference>
<evidence type="ECO:0000256" key="1">
    <source>
        <dbReference type="ARBA" id="ARBA00022679"/>
    </source>
</evidence>
<feature type="domain" description="N-acetyltransferase" evidence="3">
    <location>
        <begin position="26"/>
        <end position="174"/>
    </location>
</feature>
<evidence type="ECO:0000313" key="4">
    <source>
        <dbReference type="EMBL" id="HAW75504.1"/>
    </source>
</evidence>
<comment type="caution">
    <text evidence="5">The sequence shown here is derived from an EMBL/GenBank/DDBJ whole genome shotgun (WGS) entry which is preliminary data.</text>
</comment>
<dbReference type="RefSeq" id="WP_272964999.1">
    <property type="nucleotide sequence ID" value="NZ_CALBIY010000037.1"/>
</dbReference>
<dbReference type="PANTHER" id="PTHR43877:SF2">
    <property type="entry name" value="AMINOALKYLPHOSPHONATE N-ACETYLTRANSFERASE-RELATED"/>
    <property type="match status" value="1"/>
</dbReference>
<proteinExistence type="predicted"/>
<dbReference type="Gene3D" id="3.40.630.30">
    <property type="match status" value="1"/>
</dbReference>
<gene>
    <name evidence="4" type="ORF">DCW74_07200</name>
    <name evidence="5" type="ORF">DEB45_09870</name>
</gene>
<accession>A0A358DZ46</accession>
<dbReference type="SUPFAM" id="SSF55729">
    <property type="entry name" value="Acyl-CoA N-acyltransferases (Nat)"/>
    <property type="match status" value="1"/>
</dbReference>
<reference evidence="6 7" key="1">
    <citation type="journal article" date="2018" name="Nat. Biotechnol.">
        <title>A standardized bacterial taxonomy based on genome phylogeny substantially revises the tree of life.</title>
        <authorList>
            <person name="Parks D.H."/>
            <person name="Chuvochina M."/>
            <person name="Waite D.W."/>
            <person name="Rinke C."/>
            <person name="Skarshewski A."/>
            <person name="Chaumeil P.A."/>
            <person name="Hugenholtz P."/>
        </authorList>
    </citation>
    <scope>NUCLEOTIDE SEQUENCE [LARGE SCALE GENOMIC DNA]</scope>
    <source>
        <strain evidence="5">UBA11621</strain>
        <strain evidence="4">UBA11978</strain>
    </source>
</reference>
<dbReference type="InterPro" id="IPR016181">
    <property type="entry name" value="Acyl_CoA_acyltransferase"/>
</dbReference>
<evidence type="ECO:0000256" key="2">
    <source>
        <dbReference type="ARBA" id="ARBA00023315"/>
    </source>
</evidence>
<dbReference type="STRING" id="589873.EP12_07125"/>
<evidence type="ECO:0000313" key="6">
    <source>
        <dbReference type="Proteomes" id="UP000263517"/>
    </source>
</evidence>
<keyword evidence="2" id="KW-0012">Acyltransferase</keyword>
<dbReference type="Proteomes" id="UP000264779">
    <property type="component" value="Unassembled WGS sequence"/>
</dbReference>
<dbReference type="InterPro" id="IPR021770">
    <property type="entry name" value="DUF3335"/>
</dbReference>
<dbReference type="Pfam" id="PF11814">
    <property type="entry name" value="DUF3335"/>
    <property type="match status" value="1"/>
</dbReference>
<evidence type="ECO:0000313" key="7">
    <source>
        <dbReference type="Proteomes" id="UP000264779"/>
    </source>
</evidence>
<organism evidence="5 7">
    <name type="scientific">Alteromonas australica</name>
    <dbReference type="NCBI Taxonomy" id="589873"/>
    <lineage>
        <taxon>Bacteria</taxon>
        <taxon>Pseudomonadati</taxon>
        <taxon>Pseudomonadota</taxon>
        <taxon>Gammaproteobacteria</taxon>
        <taxon>Alteromonadales</taxon>
        <taxon>Alteromonadaceae</taxon>
        <taxon>Alteromonas/Salinimonas group</taxon>
        <taxon>Alteromonas</taxon>
    </lineage>
</organism>
<protein>
    <submittedName>
        <fullName evidence="5">Ribosomal-protein-alanine acetyltransferase</fullName>
    </submittedName>
</protein>
<sequence length="390" mass="43372">MIPLSEKSGLKNASTTLTPSLKSAPVGVRQATLADVPALVLLEQQCFSTDRLTARRFKHYVTSQQAVLLVATSAPPSMLVGYALLLLRRGTQLTRLYSIAVSPEARGSGVAARLITALEEQALQRGKPFMRLEVSIDNKGAIALYDRLGFSPFGMYEDYYGDHSDALRMQKRLTSDIKIRQDIYPWYQQTTPFTCGPASLMMALKQLRKSTEMNQRMELDIWRVATTIYMTSGHGGCHPIGLGLAAIHQGFNARVLISHALPLFVDGVRSAHKKAVIAHVEEDFYRQAQDKSMPVDIGAWHLDDIDHALTANRAVLCLISTYAFDKKKAPHWVVITGADSLCFYLHDPDADTHNKMEFQHIPIAKEDFLRLATYGSKKISALVIIDAKPF</sequence>